<evidence type="ECO:0000313" key="4">
    <source>
        <dbReference type="Proteomes" id="UP000008141"/>
    </source>
</evidence>
<dbReference type="KEGG" id="cvr:CHLNCDRAFT_54525"/>
<proteinExistence type="predicted"/>
<dbReference type="GO" id="GO:0034455">
    <property type="term" value="C:t-UTP complex"/>
    <property type="evidence" value="ECO:0007669"/>
    <property type="project" value="TreeGrafter"/>
</dbReference>
<dbReference type="GeneID" id="17351635"/>
<dbReference type="OrthoDB" id="31183at2759"/>
<dbReference type="EMBL" id="GL433857">
    <property type="protein sequence ID" value="EFN52295.1"/>
    <property type="molecule type" value="Genomic_DNA"/>
</dbReference>
<evidence type="ECO:0008006" key="5">
    <source>
        <dbReference type="Google" id="ProtNLM"/>
    </source>
</evidence>
<feature type="compositionally biased region" description="Low complexity" evidence="2">
    <location>
        <begin position="744"/>
        <end position="753"/>
    </location>
</feature>
<dbReference type="InterPro" id="IPR040191">
    <property type="entry name" value="UTP10"/>
</dbReference>
<dbReference type="RefSeq" id="XP_005844397.1">
    <property type="nucleotide sequence ID" value="XM_005844335.1"/>
</dbReference>
<dbReference type="InParanoid" id="E1ZPP3"/>
<feature type="region of interest" description="Disordered" evidence="2">
    <location>
        <begin position="295"/>
        <end position="314"/>
    </location>
</feature>
<keyword evidence="1" id="KW-0175">Coiled coil</keyword>
<gene>
    <name evidence="3" type="ORF">CHLNCDRAFT_54525</name>
</gene>
<protein>
    <recommendedName>
        <fullName evidence="5">HEAT repeat-containing protein 1</fullName>
    </recommendedName>
</protein>
<dbReference type="GO" id="GO:0045943">
    <property type="term" value="P:positive regulation of transcription by RNA polymerase I"/>
    <property type="evidence" value="ECO:0007669"/>
    <property type="project" value="TreeGrafter"/>
</dbReference>
<dbReference type="GO" id="GO:0030515">
    <property type="term" value="F:snoRNA binding"/>
    <property type="evidence" value="ECO:0007669"/>
    <property type="project" value="TreeGrafter"/>
</dbReference>
<reference evidence="3 4" key="1">
    <citation type="journal article" date="2010" name="Plant Cell">
        <title>The Chlorella variabilis NC64A genome reveals adaptation to photosymbiosis, coevolution with viruses, and cryptic sex.</title>
        <authorList>
            <person name="Blanc G."/>
            <person name="Duncan G."/>
            <person name="Agarkova I."/>
            <person name="Borodovsky M."/>
            <person name="Gurnon J."/>
            <person name="Kuo A."/>
            <person name="Lindquist E."/>
            <person name="Lucas S."/>
            <person name="Pangilinan J."/>
            <person name="Polle J."/>
            <person name="Salamov A."/>
            <person name="Terry A."/>
            <person name="Yamada T."/>
            <person name="Dunigan D.D."/>
            <person name="Grigoriev I.V."/>
            <person name="Claverie J.M."/>
            <person name="Van Etten J.L."/>
        </authorList>
    </citation>
    <scope>NUCLEOTIDE SEQUENCE [LARGE SCALE GENOMIC DNA]</scope>
    <source>
        <strain evidence="3 4">NC64A</strain>
    </source>
</reference>
<accession>E1ZPP3</accession>
<feature type="coiled-coil region" evidence="1">
    <location>
        <begin position="658"/>
        <end position="686"/>
    </location>
</feature>
<organism evidence="4">
    <name type="scientific">Chlorella variabilis</name>
    <name type="common">Green alga</name>
    <dbReference type="NCBI Taxonomy" id="554065"/>
    <lineage>
        <taxon>Eukaryota</taxon>
        <taxon>Viridiplantae</taxon>
        <taxon>Chlorophyta</taxon>
        <taxon>core chlorophytes</taxon>
        <taxon>Trebouxiophyceae</taxon>
        <taxon>Chlorellales</taxon>
        <taxon>Chlorellaceae</taxon>
        <taxon>Chlorella clade</taxon>
        <taxon>Chlorella</taxon>
    </lineage>
</organism>
<dbReference type="AlphaFoldDB" id="E1ZPP3"/>
<feature type="compositionally biased region" description="Low complexity" evidence="2">
    <location>
        <begin position="356"/>
        <end position="377"/>
    </location>
</feature>
<dbReference type="PANTHER" id="PTHR13457:SF1">
    <property type="entry name" value="HEAT REPEAT-CONTAINING PROTEIN 1"/>
    <property type="match status" value="1"/>
</dbReference>
<dbReference type="GO" id="GO:0030686">
    <property type="term" value="C:90S preribosome"/>
    <property type="evidence" value="ECO:0007669"/>
    <property type="project" value="TreeGrafter"/>
</dbReference>
<evidence type="ECO:0000313" key="3">
    <source>
        <dbReference type="EMBL" id="EFN52295.1"/>
    </source>
</evidence>
<keyword evidence="4" id="KW-1185">Reference proteome</keyword>
<sequence>MASGHAKAVQPSTDLAAQLQQLAVRQHVDQGRRHLGKASLLYTFQEAADIDGETIYRIGLEGLDQLCALDGRFQAYRRTLFGQASQALDRDAATQEVNARLDAAVAGFCALLSSYFLLAPAFKALEFLVRQYKVHERNVDDLMAAALPYHETEQFVRLVQVLRLEPRGRWAFLEPMQASVLVTETSRSASPALLGSAVILLAHLANSQQHLATLPPQAFRHLAKVAGLVDHLSALSAKGCRIEALLVLLVRAAAEQLPAHPHYEALLQALLSRSQMGGAARVLADAILQQAAEAAPGAAEGGGEEEGGGEQGGGGAAAARGVLLRLLRSLDLRYPAALDAAVDAALRAAAGGGAGPAASTGAADDTAGDQQQGQPAGEAERRRRQLLGVLGEAFDGTARGPLAEAGTTVLLAAEAPSAAVRQMAVQRLDTLLSSSSLAAGGTGGTAGEAAAAAGAALLRRLLDDCPAVALAALGAASLLRLPPAAVMDGLEACFDRAMAQAGDRALRKAQRAEARGVARKVLKLAAGPLLEAAPALAPRVLPLVLAGLLVNQACGRRRRGSGGGGAHKGDRAGLEAAAVAGSAAVAQRRQQLAAQRRAWRQGREGQAEEAAGGSTAGVAAAVHAVPASERCAAALELLLWKDGVAQLHLAVPAVHAVLRQLLGQLAAAEGQQQQQQEEEEEEAEAALGGSLPAAEAIYLLQLCLSVLLRIAQHQRQHHPLQAASQQPAPSPAPAKPKGRGRKPAATATAAAAAAAQQGQQGGEAAAAFDLALAVRGARVAPDGAVRNAALELVAELAAGMPEVSGFCLAAALLHWRMCWRWWRWWAPRCNSRRMSSRSG</sequence>
<dbReference type="STRING" id="554065.E1ZPP3"/>
<evidence type="ECO:0000256" key="1">
    <source>
        <dbReference type="SAM" id="Coils"/>
    </source>
</evidence>
<feature type="region of interest" description="Disordered" evidence="2">
    <location>
        <begin position="353"/>
        <end position="381"/>
    </location>
</feature>
<dbReference type="Proteomes" id="UP000008141">
    <property type="component" value="Unassembled WGS sequence"/>
</dbReference>
<name>E1ZPP3_CHLVA</name>
<dbReference type="GO" id="GO:0000462">
    <property type="term" value="P:maturation of SSU-rRNA from tricistronic rRNA transcript (SSU-rRNA, 5.8S rRNA, LSU-rRNA)"/>
    <property type="evidence" value="ECO:0007669"/>
    <property type="project" value="TreeGrafter"/>
</dbReference>
<evidence type="ECO:0000256" key="2">
    <source>
        <dbReference type="SAM" id="MobiDB-lite"/>
    </source>
</evidence>
<dbReference type="PANTHER" id="PTHR13457">
    <property type="entry name" value="BAP28"/>
    <property type="match status" value="1"/>
</dbReference>
<dbReference type="eggNOG" id="KOG1837">
    <property type="taxonomic scope" value="Eukaryota"/>
</dbReference>
<feature type="region of interest" description="Disordered" evidence="2">
    <location>
        <begin position="718"/>
        <end position="753"/>
    </location>
</feature>
<dbReference type="GO" id="GO:0032040">
    <property type="term" value="C:small-subunit processome"/>
    <property type="evidence" value="ECO:0007669"/>
    <property type="project" value="TreeGrafter"/>
</dbReference>